<dbReference type="InterPro" id="IPR025668">
    <property type="entry name" value="Tnp_DDE_dom"/>
</dbReference>
<feature type="domain" description="Transposase DDE" evidence="1">
    <location>
        <begin position="417"/>
        <end position="536"/>
    </location>
</feature>
<evidence type="ECO:0000313" key="3">
    <source>
        <dbReference type="Proteomes" id="UP000298484"/>
    </source>
</evidence>
<reference evidence="2 3" key="1">
    <citation type="submission" date="2019-03" db="EMBL/GenBank/DDBJ databases">
        <title>Genome sequence of Lentibacillus salicampi ATCC BAA-719.</title>
        <authorList>
            <person name="Maclea K.S."/>
            <person name="Simoes Junior M."/>
        </authorList>
    </citation>
    <scope>NUCLEOTIDE SEQUENCE [LARGE SCALE GENOMIC DNA]</scope>
    <source>
        <strain evidence="2 3">ATCC BAA-719</strain>
    </source>
</reference>
<name>A0A4Y9A8E8_9BACI</name>
<sequence>MAQRSPDAPNQVVFFQELLQEKIEHKPHAARFFSYLVDELDLIFYAPLSMGAPPYTRRTLTAVILYAMYHGHYAAQKICKFAEDSIGAQWLLSGMGMPGYKTVERTIDALLNEADRFLSQIIGICEGLALIGRQRMYIDGTKVQANASKHKAMSYEHLINKINRQTNELEALFESIKPYIDEAEQISEEELKACIHEQAQRVHHILRQQHQQELRDKEQQVFNLDYEEAEKSQGLEEETLKTSSPLLNDVPTESFEQTVDLLNNIAFTHNRLHTMEQAKTTLEQKWKAEHGNQKIPEGKQINFTDTDSSIMVTKHHGVQQCYNHFAWVDDKAHIILGTHTSNNASDQLGLQPTLEHAENICGSLAGVQAGADAGFFSAHNIAVMQDKGIDFYGSYAVAKSPFAKDKFVYDTQADTYTCPEGHTLTRQKTKKSGRIGKYSNQEACLACPLSAQCTKAQDGIRKIDRDMEHDRLREEAKEKANTEQGKEILSQRKSVPEPVWGNIQVQDGWKQMHGRGMDNASREFKLHCVMHNIRKILKVYFNSVSYQETVHEKEHLFQDTA</sequence>
<dbReference type="EMBL" id="SRHY01000095">
    <property type="protein sequence ID" value="TFJ90232.1"/>
    <property type="molecule type" value="Genomic_DNA"/>
</dbReference>
<dbReference type="AlphaFoldDB" id="A0A4Y9A8E8"/>
<accession>A0A4Y9A8E8</accession>
<dbReference type="RefSeq" id="WP_135111896.1">
    <property type="nucleotide sequence ID" value="NZ_SRHY01000095.1"/>
</dbReference>
<proteinExistence type="predicted"/>
<protein>
    <submittedName>
        <fullName evidence="2">IS1182 family transposase</fullName>
    </submittedName>
</protein>
<dbReference type="PANTHER" id="PTHR33408">
    <property type="entry name" value="TRANSPOSASE"/>
    <property type="match status" value="1"/>
</dbReference>
<keyword evidence="3" id="KW-1185">Reference proteome</keyword>
<organism evidence="2 3">
    <name type="scientific">Lentibacillus salicampi</name>
    <dbReference type="NCBI Taxonomy" id="175306"/>
    <lineage>
        <taxon>Bacteria</taxon>
        <taxon>Bacillati</taxon>
        <taxon>Bacillota</taxon>
        <taxon>Bacilli</taxon>
        <taxon>Bacillales</taxon>
        <taxon>Bacillaceae</taxon>
        <taxon>Lentibacillus</taxon>
    </lineage>
</organism>
<dbReference type="InterPro" id="IPR047629">
    <property type="entry name" value="IS1182_transpos"/>
</dbReference>
<dbReference type="Pfam" id="PF13751">
    <property type="entry name" value="DDE_Tnp_1_6"/>
    <property type="match status" value="1"/>
</dbReference>
<dbReference type="OrthoDB" id="2236403at2"/>
<gene>
    <name evidence="2" type="ORF">E4U82_19435</name>
</gene>
<comment type="caution">
    <text evidence="2">The sequence shown here is derived from an EMBL/GenBank/DDBJ whole genome shotgun (WGS) entry which is preliminary data.</text>
</comment>
<evidence type="ECO:0000259" key="1">
    <source>
        <dbReference type="Pfam" id="PF13751"/>
    </source>
</evidence>
<dbReference type="NCBIfam" id="NF033551">
    <property type="entry name" value="transpos_IS1182"/>
    <property type="match status" value="1"/>
</dbReference>
<evidence type="ECO:0000313" key="2">
    <source>
        <dbReference type="EMBL" id="TFJ90232.1"/>
    </source>
</evidence>
<dbReference type="Proteomes" id="UP000298484">
    <property type="component" value="Unassembled WGS sequence"/>
</dbReference>